<organism evidence="1 2">
    <name type="scientific">Symbiodinium necroappetens</name>
    <dbReference type="NCBI Taxonomy" id="1628268"/>
    <lineage>
        <taxon>Eukaryota</taxon>
        <taxon>Sar</taxon>
        <taxon>Alveolata</taxon>
        <taxon>Dinophyceae</taxon>
        <taxon>Suessiales</taxon>
        <taxon>Symbiodiniaceae</taxon>
        <taxon>Symbiodinium</taxon>
    </lineage>
</organism>
<feature type="non-terminal residue" evidence="1">
    <location>
        <position position="210"/>
    </location>
</feature>
<protein>
    <submittedName>
        <fullName evidence="1">Uncharacterized protein</fullName>
    </submittedName>
</protein>
<dbReference type="OrthoDB" id="434767at2759"/>
<comment type="caution">
    <text evidence="1">The sequence shown here is derived from an EMBL/GenBank/DDBJ whole genome shotgun (WGS) entry which is preliminary data.</text>
</comment>
<accession>A0A813BWF2</accession>
<feature type="non-terminal residue" evidence="1">
    <location>
        <position position="1"/>
    </location>
</feature>
<evidence type="ECO:0000313" key="2">
    <source>
        <dbReference type="Proteomes" id="UP000601435"/>
    </source>
</evidence>
<keyword evidence="2" id="KW-1185">Reference proteome</keyword>
<dbReference type="Proteomes" id="UP000601435">
    <property type="component" value="Unassembled WGS sequence"/>
</dbReference>
<gene>
    <name evidence="1" type="ORF">SNEC2469_LOCUS31608</name>
</gene>
<dbReference type="AlphaFoldDB" id="A0A813BWF2"/>
<proteinExistence type="predicted"/>
<sequence length="210" mass="23832">EGASSYSNLQLIESLRLLFEQAKTSQILRQTLVGAQLYGPRFGIEEPHLIITSDSLTQYTDPETGFEAHLTNWTNDVYDYFFDEEAGLLRELSTKRLNEELFQIAHIDAQLQWLQTCADQPELLAKISIDKIVEGFLTLGEDGSVHNIVGINAPKWPNYEVSSAKQAIGLLQLAPKPIRHFLYHGTFAWSWWACWFSELATLQGETELAE</sequence>
<dbReference type="EMBL" id="CAJNJA010077086">
    <property type="protein sequence ID" value="CAE7919271.1"/>
    <property type="molecule type" value="Genomic_DNA"/>
</dbReference>
<evidence type="ECO:0000313" key="1">
    <source>
        <dbReference type="EMBL" id="CAE7919271.1"/>
    </source>
</evidence>
<name>A0A813BWF2_9DINO</name>
<reference evidence="1" key="1">
    <citation type="submission" date="2021-02" db="EMBL/GenBank/DDBJ databases">
        <authorList>
            <person name="Dougan E. K."/>
            <person name="Rhodes N."/>
            <person name="Thang M."/>
            <person name="Chan C."/>
        </authorList>
    </citation>
    <scope>NUCLEOTIDE SEQUENCE</scope>
</reference>